<dbReference type="PANTHER" id="PTHR30565:SF9">
    <property type="entry name" value="PROTEIN YCIF"/>
    <property type="match status" value="1"/>
</dbReference>
<dbReference type="EMBL" id="SPKJ01000003">
    <property type="protein sequence ID" value="MYZ46498.1"/>
    <property type="molecule type" value="Genomic_DNA"/>
</dbReference>
<accession>A0A964T171</accession>
<dbReference type="InterPro" id="IPR012347">
    <property type="entry name" value="Ferritin-like"/>
</dbReference>
<dbReference type="AlphaFoldDB" id="A0A964T171"/>
<feature type="region of interest" description="Disordered" evidence="1">
    <location>
        <begin position="1"/>
        <end position="50"/>
    </location>
</feature>
<evidence type="ECO:0000256" key="1">
    <source>
        <dbReference type="SAM" id="MobiDB-lite"/>
    </source>
</evidence>
<dbReference type="Gene3D" id="1.20.1260.10">
    <property type="match status" value="1"/>
</dbReference>
<proteinExistence type="predicted"/>
<gene>
    <name evidence="2" type="ORF">E4O86_02025</name>
</gene>
<dbReference type="InterPro" id="IPR009078">
    <property type="entry name" value="Ferritin-like_SF"/>
</dbReference>
<reference evidence="2" key="1">
    <citation type="submission" date="2019-03" db="EMBL/GenBank/DDBJ databases">
        <title>Afifella sp. nov., isolated from activated sludge.</title>
        <authorList>
            <person name="Li Q."/>
            <person name="Liu Y."/>
        </authorList>
    </citation>
    <scope>NUCLEOTIDE SEQUENCE</scope>
    <source>
        <strain evidence="2">L72</strain>
    </source>
</reference>
<keyword evidence="3" id="KW-1185">Reference proteome</keyword>
<sequence>MVRISGEEPGRRAARHRRSNGARGAGFRPEPWDRGEHSRSNRPPAGETKMHIDRFREMYVAELQEARSVEAMLAAALGKMAEAASDEELRKAFRTHREETVAHGAQVETILKRLKAGPLEHKDQAMQSIVREAEKMMGITEPGPLRDAALIASAQRVEHYEIALYGTLATYASSLGLEEDARQLGDILEDEKATDEELSDIAEGIVNPSAIEAG</sequence>
<dbReference type="InterPro" id="IPR047114">
    <property type="entry name" value="YciF"/>
</dbReference>
<protein>
    <submittedName>
        <fullName evidence="2">DUF892 family protein</fullName>
    </submittedName>
</protein>
<feature type="compositionally biased region" description="Basic and acidic residues" evidence="1">
    <location>
        <begin position="30"/>
        <end position="39"/>
    </location>
</feature>
<dbReference type="Proteomes" id="UP000773614">
    <property type="component" value="Unassembled WGS sequence"/>
</dbReference>
<name>A0A964T171_9HYPH</name>
<evidence type="ECO:0000313" key="3">
    <source>
        <dbReference type="Proteomes" id="UP000773614"/>
    </source>
</evidence>
<dbReference type="SUPFAM" id="SSF47240">
    <property type="entry name" value="Ferritin-like"/>
    <property type="match status" value="1"/>
</dbReference>
<evidence type="ECO:0000313" key="2">
    <source>
        <dbReference type="EMBL" id="MYZ46498.1"/>
    </source>
</evidence>
<dbReference type="PANTHER" id="PTHR30565">
    <property type="entry name" value="PROTEIN YCIF"/>
    <property type="match status" value="1"/>
</dbReference>
<comment type="caution">
    <text evidence="2">The sequence shown here is derived from an EMBL/GenBank/DDBJ whole genome shotgun (WGS) entry which is preliminary data.</text>
</comment>
<dbReference type="InterPro" id="IPR010287">
    <property type="entry name" value="DUF892_YciF-like"/>
</dbReference>
<feature type="compositionally biased region" description="Basic and acidic residues" evidence="1">
    <location>
        <begin position="1"/>
        <end position="11"/>
    </location>
</feature>
<dbReference type="Pfam" id="PF05974">
    <property type="entry name" value="DUF892"/>
    <property type="match status" value="1"/>
</dbReference>
<organism evidence="2 3">
    <name type="scientific">Propylenella binzhouense</name>
    <dbReference type="NCBI Taxonomy" id="2555902"/>
    <lineage>
        <taxon>Bacteria</taxon>
        <taxon>Pseudomonadati</taxon>
        <taxon>Pseudomonadota</taxon>
        <taxon>Alphaproteobacteria</taxon>
        <taxon>Hyphomicrobiales</taxon>
        <taxon>Propylenellaceae</taxon>
        <taxon>Propylenella</taxon>
    </lineage>
</organism>